<feature type="region of interest" description="Disordered" evidence="4">
    <location>
        <begin position="250"/>
        <end position="286"/>
    </location>
</feature>
<evidence type="ECO:0000256" key="3">
    <source>
        <dbReference type="PROSITE-ProRule" id="PRU00339"/>
    </source>
</evidence>
<dbReference type="GO" id="GO:0030246">
    <property type="term" value="F:carbohydrate binding"/>
    <property type="evidence" value="ECO:0007669"/>
    <property type="project" value="TreeGrafter"/>
</dbReference>
<dbReference type="AlphaFoldDB" id="A0A806JZC6"/>
<dbReference type="SUPFAM" id="SSF48452">
    <property type="entry name" value="TPR-like"/>
    <property type="match status" value="1"/>
</dbReference>
<evidence type="ECO:0000259" key="6">
    <source>
        <dbReference type="Pfam" id="PF13240"/>
    </source>
</evidence>
<keyword evidence="5" id="KW-0812">Transmembrane</keyword>
<feature type="repeat" description="TPR" evidence="3">
    <location>
        <begin position="174"/>
        <end position="207"/>
    </location>
</feature>
<dbReference type="PRINTS" id="PR01217">
    <property type="entry name" value="PRICHEXTENSN"/>
</dbReference>
<feature type="transmembrane region" description="Helical" evidence="5">
    <location>
        <begin position="140"/>
        <end position="163"/>
    </location>
</feature>
<evidence type="ECO:0000256" key="2">
    <source>
        <dbReference type="ARBA" id="ARBA00022729"/>
    </source>
</evidence>
<dbReference type="PANTHER" id="PTHR30036:SF1">
    <property type="entry name" value="D-XYLOSE-BINDING PERIPLASMIC PROTEIN"/>
    <property type="match status" value="1"/>
</dbReference>
<keyword evidence="5" id="KW-1133">Transmembrane helix</keyword>
<dbReference type="Pfam" id="PF13240">
    <property type="entry name" value="Zn_Ribbon_1"/>
    <property type="match status" value="1"/>
</dbReference>
<dbReference type="GO" id="GO:0030288">
    <property type="term" value="C:outer membrane-bounded periplasmic space"/>
    <property type="evidence" value="ECO:0007669"/>
    <property type="project" value="TreeGrafter"/>
</dbReference>
<dbReference type="Pfam" id="PF14559">
    <property type="entry name" value="TPR_19"/>
    <property type="match status" value="1"/>
</dbReference>
<dbReference type="SUPFAM" id="SSF53822">
    <property type="entry name" value="Periplasmic binding protein-like I"/>
    <property type="match status" value="1"/>
</dbReference>
<evidence type="ECO:0000256" key="1">
    <source>
        <dbReference type="ARBA" id="ARBA00004196"/>
    </source>
</evidence>
<dbReference type="PROSITE" id="PS50005">
    <property type="entry name" value="TPR"/>
    <property type="match status" value="1"/>
</dbReference>
<evidence type="ECO:0000256" key="4">
    <source>
        <dbReference type="SAM" id="MobiDB-lite"/>
    </source>
</evidence>
<sequence>MGGTIIGKAIRKHCFVVSGKKGMVIKMYLFCMKCGNKLVEGEGFCRKCGYVLEPPEQPPQGYAAPPPVPPEQPQGYAAPPPVPPTPEQPQGYAAPPPVPPTPEQPPQDYYAPPPPPPPPQTQPPTFGGAAQATPKPQKKLVIGLAIAAAVFLAVSVVLAVILLTSGNADVSLTAEELLELGEECLSNSEYDQAVAYFKKLIVTDPSEPKGYLGLADAYLGLGNDLKAEAALLEGLGELPGNATIKARYESMSASNTPTPPPPVDTPPPVDPTPPDTEPPDTEPPAPAVMRVGISMPTKSLQRWNQDGAYMKLMFEEQGYVVDLQYGGENEAPVQVSQIQNMITGGCDVLVIAAIESGSLGVVLQEAADKGIKVIAYDRLIMDTPNVDYYATFDNTKVGTLQGEYIETQLNLKDGGGPYNIEFFTGDPYDNIINFFYGGAMEVLQPYLDSGVLVCPSGQTDIVQVATVNWDLVYAQVRMENLIYTYGYSPTGVKLDAVMCSNDSTAQGVTQALLNAGYTAENFPIITGQDCDLVSVKNIIAGTQSMSVFKDTRILAAQVVAMVDAILNDRTVPVNDTWNYNNNVKNIPSYLCEPVLGDANNYATLLIDSGYYTEDQIYG</sequence>
<keyword evidence="5" id="KW-0472">Membrane</keyword>
<organism evidence="8">
    <name type="scientific">uncultured bacterium contig00005</name>
    <dbReference type="NCBI Taxonomy" id="1181497"/>
    <lineage>
        <taxon>Bacteria</taxon>
        <taxon>environmental samples</taxon>
    </lineage>
</organism>
<accession>A0A806JZC6</accession>
<feature type="compositionally biased region" description="Pro residues" evidence="4">
    <location>
        <begin position="257"/>
        <end position="286"/>
    </location>
</feature>
<feature type="compositionally biased region" description="Pro residues" evidence="4">
    <location>
        <begin position="94"/>
        <end position="122"/>
    </location>
</feature>
<dbReference type="InterPro" id="IPR025997">
    <property type="entry name" value="SBP_2_dom"/>
</dbReference>
<dbReference type="Gene3D" id="3.40.50.2300">
    <property type="match status" value="2"/>
</dbReference>
<dbReference type="InterPro" id="IPR050555">
    <property type="entry name" value="Bact_Solute-Bind_Prot2"/>
</dbReference>
<dbReference type="PANTHER" id="PTHR30036">
    <property type="entry name" value="D-XYLOSE-BINDING PERIPLASMIC PROTEIN"/>
    <property type="match status" value="1"/>
</dbReference>
<dbReference type="Pfam" id="PF13407">
    <property type="entry name" value="Peripla_BP_4"/>
    <property type="match status" value="1"/>
</dbReference>
<protein>
    <submittedName>
        <fullName evidence="8">L-arabinose-binding periplasmic protein AraF (TC 3.A.1.2.2)</fullName>
    </submittedName>
</protein>
<feature type="domain" description="Periplasmic binding protein" evidence="7">
    <location>
        <begin position="291"/>
        <end position="567"/>
    </location>
</feature>
<evidence type="ECO:0000313" key="8">
    <source>
        <dbReference type="EMBL" id="AGS52536.1"/>
    </source>
</evidence>
<dbReference type="InterPro" id="IPR019734">
    <property type="entry name" value="TPR_rpt"/>
</dbReference>
<feature type="region of interest" description="Disordered" evidence="4">
    <location>
        <begin position="58"/>
        <end position="132"/>
    </location>
</feature>
<dbReference type="SMART" id="SM00028">
    <property type="entry name" value="TPR"/>
    <property type="match status" value="2"/>
</dbReference>
<dbReference type="CDD" id="cd19994">
    <property type="entry name" value="PBP1_ChvE"/>
    <property type="match status" value="1"/>
</dbReference>
<name>A0A806JZC6_9BACT</name>
<keyword evidence="2" id="KW-0732">Signal</keyword>
<evidence type="ECO:0000259" key="7">
    <source>
        <dbReference type="Pfam" id="PF13407"/>
    </source>
</evidence>
<proteinExistence type="predicted"/>
<dbReference type="EMBL" id="JQ844200">
    <property type="protein sequence ID" value="AGS52536.1"/>
    <property type="molecule type" value="Genomic_DNA"/>
</dbReference>
<dbReference type="Gene3D" id="1.25.40.10">
    <property type="entry name" value="Tetratricopeptide repeat domain"/>
    <property type="match status" value="1"/>
</dbReference>
<feature type="domain" description="Zinc-ribbon" evidence="6">
    <location>
        <begin position="30"/>
        <end position="52"/>
    </location>
</feature>
<evidence type="ECO:0000256" key="5">
    <source>
        <dbReference type="SAM" id="Phobius"/>
    </source>
</evidence>
<dbReference type="InterPro" id="IPR026870">
    <property type="entry name" value="Zinc_ribbon_dom"/>
</dbReference>
<dbReference type="InterPro" id="IPR011990">
    <property type="entry name" value="TPR-like_helical_dom_sf"/>
</dbReference>
<dbReference type="InterPro" id="IPR028082">
    <property type="entry name" value="Peripla_BP_I"/>
</dbReference>
<reference evidence="8" key="1">
    <citation type="submission" date="2012-03" db="EMBL/GenBank/DDBJ databases">
        <title>Functional metagenomics reveals considerable lignocellulase gene clusters in the gut microbiome of a wood-feeding higher termite.</title>
        <authorList>
            <person name="Liu N."/>
        </authorList>
    </citation>
    <scope>NUCLEOTIDE SEQUENCE</scope>
</reference>
<comment type="subcellular location">
    <subcellularLocation>
        <location evidence="1">Cell envelope</location>
    </subcellularLocation>
</comment>
<feature type="compositionally biased region" description="Pro residues" evidence="4">
    <location>
        <begin position="64"/>
        <end position="87"/>
    </location>
</feature>
<keyword evidence="3" id="KW-0802">TPR repeat</keyword>